<sequence>MSNIKKRRNLGLKTNNSGLTSNIAAPYGGILKAAFSEGVIFT</sequence>
<dbReference type="EMBL" id="UOEL01000092">
    <property type="protein sequence ID" value="VAW12689.1"/>
    <property type="molecule type" value="Genomic_DNA"/>
</dbReference>
<accession>A0A3B0TKJ7</accession>
<proteinExistence type="predicted"/>
<dbReference type="AlphaFoldDB" id="A0A3B0TKJ7"/>
<reference evidence="1" key="1">
    <citation type="submission" date="2018-06" db="EMBL/GenBank/DDBJ databases">
        <authorList>
            <person name="Zhirakovskaya E."/>
        </authorList>
    </citation>
    <scope>NUCLEOTIDE SEQUENCE</scope>
</reference>
<feature type="non-terminal residue" evidence="1">
    <location>
        <position position="42"/>
    </location>
</feature>
<gene>
    <name evidence="1" type="ORF">MNBD_BACTEROID03-2390</name>
</gene>
<protein>
    <submittedName>
        <fullName evidence="1">Uncharacterized protein</fullName>
    </submittedName>
</protein>
<organism evidence="1">
    <name type="scientific">hydrothermal vent metagenome</name>
    <dbReference type="NCBI Taxonomy" id="652676"/>
    <lineage>
        <taxon>unclassified sequences</taxon>
        <taxon>metagenomes</taxon>
        <taxon>ecological metagenomes</taxon>
    </lineage>
</organism>
<name>A0A3B0TKJ7_9ZZZZ</name>
<evidence type="ECO:0000313" key="1">
    <source>
        <dbReference type="EMBL" id="VAW12689.1"/>
    </source>
</evidence>